<dbReference type="EMBL" id="JAMXHT010000010">
    <property type="protein sequence ID" value="MCO5401256.1"/>
    <property type="molecule type" value="Genomic_DNA"/>
</dbReference>
<evidence type="ECO:0000256" key="5">
    <source>
        <dbReference type="ARBA" id="ARBA00022970"/>
    </source>
</evidence>
<evidence type="ECO:0000256" key="1">
    <source>
        <dbReference type="ARBA" id="ARBA00004651"/>
    </source>
</evidence>
<gene>
    <name evidence="10" type="ORF">NG900_23895</name>
</gene>
<comment type="caution">
    <text evidence="10">The sequence shown here is derived from an EMBL/GenBank/DDBJ whole genome shotgun (WGS) entry which is preliminary data.</text>
</comment>
<reference evidence="10" key="1">
    <citation type="submission" date="2022-06" db="EMBL/GenBank/DDBJ databases">
        <authorList>
            <person name="Lu C.-H."/>
        </authorList>
    </citation>
    <scope>NUCLEOTIDE SEQUENCE</scope>
    <source>
        <strain evidence="10">21MJYT02-11</strain>
    </source>
</reference>
<feature type="transmembrane region" description="Helical" evidence="9">
    <location>
        <begin position="96"/>
        <end position="115"/>
    </location>
</feature>
<dbReference type="InterPro" id="IPR052157">
    <property type="entry name" value="BCAA_transport_permease"/>
</dbReference>
<keyword evidence="3" id="KW-1003">Cell membrane</keyword>
<evidence type="ECO:0000256" key="9">
    <source>
        <dbReference type="SAM" id="Phobius"/>
    </source>
</evidence>
<evidence type="ECO:0000313" key="10">
    <source>
        <dbReference type="EMBL" id="MCO5401256.1"/>
    </source>
</evidence>
<feature type="transmembrane region" description="Helical" evidence="9">
    <location>
        <begin position="41"/>
        <end position="59"/>
    </location>
</feature>
<sequence length="289" mass="30640">MLSAIGVLFDGLAYGSLLFLISIGLSVTMGLMNFINLAHGAFAMAGGYVCVVLMNRLGVPFLATLPIAFLVTAAIGFVLERTLYRRLYRASPLDQVLFSIALVFMAMAGATYVWGPAQQPVELPEMLRGQLRAFDSGLEVGRYRLFLISIVIVLTAVLAWLIERTRFGAQVRASVDNQQASAGLGINVSLVFSVTFALGSGLAGLGGGLGIDVLGLDPAFPIKYMVYFLLVVAVGGAGSIKGTLLAALVLGVFDVAGKYYVPDLGAFAIYGLMVVLLVFFPRGLLGRRA</sequence>
<organism evidence="10 11">
    <name type="scientific">Ralstonia soli</name>
    <dbReference type="NCBI Taxonomy" id="2953896"/>
    <lineage>
        <taxon>Bacteria</taxon>
        <taxon>Pseudomonadati</taxon>
        <taxon>Pseudomonadota</taxon>
        <taxon>Betaproteobacteria</taxon>
        <taxon>Burkholderiales</taxon>
        <taxon>Burkholderiaceae</taxon>
        <taxon>Ralstonia</taxon>
    </lineage>
</organism>
<keyword evidence="4 9" id="KW-0812">Transmembrane</keyword>
<evidence type="ECO:0000256" key="7">
    <source>
        <dbReference type="ARBA" id="ARBA00023136"/>
    </source>
</evidence>
<keyword evidence="11" id="KW-1185">Reference proteome</keyword>
<dbReference type="Proteomes" id="UP001162811">
    <property type="component" value="Unassembled WGS sequence"/>
</dbReference>
<evidence type="ECO:0000256" key="4">
    <source>
        <dbReference type="ARBA" id="ARBA00022692"/>
    </source>
</evidence>
<evidence type="ECO:0000256" key="3">
    <source>
        <dbReference type="ARBA" id="ARBA00022475"/>
    </source>
</evidence>
<name>A0ABT1AS43_9RALS</name>
<dbReference type="RefSeq" id="WP_252684439.1">
    <property type="nucleotide sequence ID" value="NZ_JAMXHT010000010.1"/>
</dbReference>
<keyword evidence="7 9" id="KW-0472">Membrane</keyword>
<evidence type="ECO:0000313" key="11">
    <source>
        <dbReference type="Proteomes" id="UP001162811"/>
    </source>
</evidence>
<keyword evidence="6 9" id="KW-1133">Transmembrane helix</keyword>
<feature type="transmembrane region" description="Helical" evidence="9">
    <location>
        <begin position="65"/>
        <end position="84"/>
    </location>
</feature>
<dbReference type="PANTHER" id="PTHR11795:SF442">
    <property type="entry name" value="ABC TRANSPORTER ATP-BINDING PROTEIN"/>
    <property type="match status" value="1"/>
</dbReference>
<feature type="transmembrane region" description="Helical" evidence="9">
    <location>
        <begin position="225"/>
        <end position="253"/>
    </location>
</feature>
<evidence type="ECO:0000256" key="2">
    <source>
        <dbReference type="ARBA" id="ARBA00022448"/>
    </source>
</evidence>
<feature type="transmembrane region" description="Helical" evidence="9">
    <location>
        <begin position="12"/>
        <end position="34"/>
    </location>
</feature>
<feature type="transmembrane region" description="Helical" evidence="9">
    <location>
        <begin position="260"/>
        <end position="280"/>
    </location>
</feature>
<accession>A0ABT1AS43</accession>
<dbReference type="PANTHER" id="PTHR11795">
    <property type="entry name" value="BRANCHED-CHAIN AMINO ACID TRANSPORT SYSTEM PERMEASE PROTEIN LIVH"/>
    <property type="match status" value="1"/>
</dbReference>
<evidence type="ECO:0000256" key="8">
    <source>
        <dbReference type="ARBA" id="ARBA00037998"/>
    </source>
</evidence>
<dbReference type="CDD" id="cd06582">
    <property type="entry name" value="TM_PBP1_LivH_like"/>
    <property type="match status" value="1"/>
</dbReference>
<dbReference type="Pfam" id="PF02653">
    <property type="entry name" value="BPD_transp_2"/>
    <property type="match status" value="1"/>
</dbReference>
<comment type="subcellular location">
    <subcellularLocation>
        <location evidence="1">Cell membrane</location>
        <topology evidence="1">Multi-pass membrane protein</topology>
    </subcellularLocation>
</comment>
<feature type="transmembrane region" description="Helical" evidence="9">
    <location>
        <begin position="143"/>
        <end position="162"/>
    </location>
</feature>
<protein>
    <submittedName>
        <fullName evidence="10">Branched-chain amino acid ABC transporter permease</fullName>
    </submittedName>
</protein>
<proteinExistence type="inferred from homology"/>
<reference evidence="10" key="2">
    <citation type="journal article" date="2023" name="Front. Microbiol.">
        <title>Ralstonia chuxiongensis sp. nov., Ralstonia mojiangensis sp. nov., and Ralstonia soli sp. nov., isolated from tobacco fields, are three novel species in the family Burkholderiaceae.</title>
        <authorList>
            <person name="Lu C.H."/>
            <person name="Zhang Y.Y."/>
            <person name="Jiang N."/>
            <person name="Chen W."/>
            <person name="Shao X."/>
            <person name="Zhao Z.M."/>
            <person name="Lu W.L."/>
            <person name="Hu X."/>
            <person name="Xi Y.X."/>
            <person name="Zou S.Y."/>
            <person name="Wei Q.J."/>
            <person name="Lin Z.L."/>
            <person name="Gong L."/>
            <person name="Gai X.T."/>
            <person name="Zhang L.Q."/>
            <person name="Li J.Y."/>
            <person name="Jin Y."/>
            <person name="Xia Z.Y."/>
        </authorList>
    </citation>
    <scope>NUCLEOTIDE SEQUENCE</scope>
    <source>
        <strain evidence="10">21MJYT02-11</strain>
    </source>
</reference>
<keyword evidence="5" id="KW-0029">Amino-acid transport</keyword>
<evidence type="ECO:0000256" key="6">
    <source>
        <dbReference type="ARBA" id="ARBA00022989"/>
    </source>
</evidence>
<comment type="similarity">
    <text evidence="8">Belongs to the binding-protein-dependent transport system permease family. LivHM subfamily.</text>
</comment>
<dbReference type="InterPro" id="IPR001851">
    <property type="entry name" value="ABC_transp_permease"/>
</dbReference>
<keyword evidence="2" id="KW-0813">Transport</keyword>